<dbReference type="Proteomes" id="UP000009168">
    <property type="component" value="Unassembled WGS sequence"/>
</dbReference>
<reference evidence="2" key="1">
    <citation type="journal article" date="2006" name="PLoS Biol.">
        <title>Macronuclear genome sequence of the ciliate Tetrahymena thermophila, a model eukaryote.</title>
        <authorList>
            <person name="Eisen J.A."/>
            <person name="Coyne R.S."/>
            <person name="Wu M."/>
            <person name="Wu D."/>
            <person name="Thiagarajan M."/>
            <person name="Wortman J.R."/>
            <person name="Badger J.H."/>
            <person name="Ren Q."/>
            <person name="Amedeo P."/>
            <person name="Jones K.M."/>
            <person name="Tallon L.J."/>
            <person name="Delcher A.L."/>
            <person name="Salzberg S.L."/>
            <person name="Silva J.C."/>
            <person name="Haas B.J."/>
            <person name="Majoros W.H."/>
            <person name="Farzad M."/>
            <person name="Carlton J.M."/>
            <person name="Smith R.K. Jr."/>
            <person name="Garg J."/>
            <person name="Pearlman R.E."/>
            <person name="Karrer K.M."/>
            <person name="Sun L."/>
            <person name="Manning G."/>
            <person name="Elde N.C."/>
            <person name="Turkewitz A.P."/>
            <person name="Asai D.J."/>
            <person name="Wilkes D.E."/>
            <person name="Wang Y."/>
            <person name="Cai H."/>
            <person name="Collins K."/>
            <person name="Stewart B.A."/>
            <person name="Lee S.R."/>
            <person name="Wilamowska K."/>
            <person name="Weinberg Z."/>
            <person name="Ruzzo W.L."/>
            <person name="Wloga D."/>
            <person name="Gaertig J."/>
            <person name="Frankel J."/>
            <person name="Tsao C.-C."/>
            <person name="Gorovsky M.A."/>
            <person name="Keeling P.J."/>
            <person name="Waller R.F."/>
            <person name="Patron N.J."/>
            <person name="Cherry J.M."/>
            <person name="Stover N.A."/>
            <person name="Krieger C.J."/>
            <person name="del Toro C."/>
            <person name="Ryder H.F."/>
            <person name="Williamson S.C."/>
            <person name="Barbeau R.A."/>
            <person name="Hamilton E.P."/>
            <person name="Orias E."/>
        </authorList>
    </citation>
    <scope>NUCLEOTIDE SEQUENCE [LARGE SCALE GENOMIC DNA]</scope>
    <source>
        <strain evidence="2">SB210</strain>
    </source>
</reference>
<accession>I7MJE5</accession>
<protein>
    <submittedName>
        <fullName evidence="1">Uncharacterized protein</fullName>
    </submittedName>
</protein>
<evidence type="ECO:0000313" key="2">
    <source>
        <dbReference type="Proteomes" id="UP000009168"/>
    </source>
</evidence>
<dbReference type="AlphaFoldDB" id="I7MJE5"/>
<dbReference type="GeneID" id="7833158"/>
<dbReference type="HOGENOM" id="CLU_1301898_0_0_1"/>
<organism evidence="1 2">
    <name type="scientific">Tetrahymena thermophila (strain SB210)</name>
    <dbReference type="NCBI Taxonomy" id="312017"/>
    <lineage>
        <taxon>Eukaryota</taxon>
        <taxon>Sar</taxon>
        <taxon>Alveolata</taxon>
        <taxon>Ciliophora</taxon>
        <taxon>Intramacronucleata</taxon>
        <taxon>Oligohymenophorea</taxon>
        <taxon>Hymenostomatida</taxon>
        <taxon>Tetrahymenina</taxon>
        <taxon>Tetrahymenidae</taxon>
        <taxon>Tetrahymena</taxon>
    </lineage>
</organism>
<evidence type="ECO:0000313" key="1">
    <source>
        <dbReference type="EMBL" id="EAS06205.1"/>
    </source>
</evidence>
<dbReference type="InterPro" id="IPR046349">
    <property type="entry name" value="C1-like_sf"/>
</dbReference>
<gene>
    <name evidence="1" type="ORF">TTHERM_00326870</name>
</gene>
<proteinExistence type="predicted"/>
<dbReference type="SUPFAM" id="SSF57889">
    <property type="entry name" value="Cysteine-rich domain"/>
    <property type="match status" value="1"/>
</dbReference>
<sequence length="212" mass="25322">MRSKYESHNLFDEGQEKTAPTSQLKSLDWKVSSEYYLNSIKQQQDHCQGNYQQFFQSQISQKKKFTFKSHQHELAFTCKLNQIFQCSVCQSPVLRYFWKCDQCKYYICLNCSADVDTFKEFYESLTKPQFCFIDYYREQESKLLFIKHLVKPNDVCYICRYPIKLYSWSDLKLGKHACLNCANSFNSVLPVDPLTYKQKFEKPKQNQIELNL</sequence>
<dbReference type="KEGG" id="tet:TTHERM_00326870"/>
<dbReference type="InParanoid" id="I7MJE5"/>
<dbReference type="EMBL" id="GG662299">
    <property type="protein sequence ID" value="EAS06205.1"/>
    <property type="molecule type" value="Genomic_DNA"/>
</dbReference>
<name>I7MJE5_TETTS</name>
<dbReference type="RefSeq" id="XP_001026450.1">
    <property type="nucleotide sequence ID" value="XM_001026450.1"/>
</dbReference>
<keyword evidence="2" id="KW-1185">Reference proteome</keyword>